<evidence type="ECO:0000256" key="1">
    <source>
        <dbReference type="ARBA" id="ARBA00023127"/>
    </source>
</evidence>
<dbReference type="PANTHER" id="PTHR10026">
    <property type="entry name" value="CYCLIN"/>
    <property type="match status" value="1"/>
</dbReference>
<keyword evidence="2" id="KW-1185">Reference proteome</keyword>
<dbReference type="Gene3D" id="1.10.472.10">
    <property type="entry name" value="Cyclin-like"/>
    <property type="match status" value="2"/>
</dbReference>
<dbReference type="InterPro" id="IPR036915">
    <property type="entry name" value="Cyclin-like_sf"/>
</dbReference>
<proteinExistence type="predicted"/>
<reference evidence="3" key="1">
    <citation type="submission" date="2016-11" db="UniProtKB">
        <authorList>
            <consortium name="WormBaseParasite"/>
        </authorList>
    </citation>
    <scope>IDENTIFICATION</scope>
</reference>
<dbReference type="Proteomes" id="UP000095283">
    <property type="component" value="Unplaced"/>
</dbReference>
<dbReference type="WBParaSite" id="Hba_02486">
    <property type="protein sequence ID" value="Hba_02486"/>
    <property type="gene ID" value="Hba_02486"/>
</dbReference>
<keyword evidence="1" id="KW-0195">Cyclin</keyword>
<dbReference type="GO" id="GO:0016538">
    <property type="term" value="F:cyclin-dependent protein serine/threonine kinase regulator activity"/>
    <property type="evidence" value="ECO:0007669"/>
    <property type="project" value="InterPro"/>
</dbReference>
<name>A0A1I7WCN1_HETBA</name>
<protein>
    <submittedName>
        <fullName evidence="3">Rab-GAP TBC domain-containing protein</fullName>
    </submittedName>
</protein>
<dbReference type="InterPro" id="IPR043198">
    <property type="entry name" value="Cyclin/Ssn8"/>
</dbReference>
<dbReference type="AlphaFoldDB" id="A0A1I7WCN1"/>
<organism evidence="2 3">
    <name type="scientific">Heterorhabditis bacteriophora</name>
    <name type="common">Entomopathogenic nematode worm</name>
    <dbReference type="NCBI Taxonomy" id="37862"/>
    <lineage>
        <taxon>Eukaryota</taxon>
        <taxon>Metazoa</taxon>
        <taxon>Ecdysozoa</taxon>
        <taxon>Nematoda</taxon>
        <taxon>Chromadorea</taxon>
        <taxon>Rhabditida</taxon>
        <taxon>Rhabditina</taxon>
        <taxon>Rhabditomorpha</taxon>
        <taxon>Strongyloidea</taxon>
        <taxon>Heterorhabditidae</taxon>
        <taxon>Heterorhabditis</taxon>
    </lineage>
</organism>
<accession>A0A1I7WCN1</accession>
<sequence>MIFRHSVETTRHVKLSRSKTKEGRLQNYVGSWSCTETLTALGCLFLAGKVEETPKKCRDICNFAAQKFPSLYVGKYRSFIWSIHISIYCSYCSIAYIFGSNLTLEDATNWWDEYVSNLSTSLIDDICHKVLDFYSISKDETMDFMPPKEIQDSAY</sequence>
<evidence type="ECO:0000313" key="3">
    <source>
        <dbReference type="WBParaSite" id="Hba_02486"/>
    </source>
</evidence>
<evidence type="ECO:0000313" key="2">
    <source>
        <dbReference type="Proteomes" id="UP000095283"/>
    </source>
</evidence>
<dbReference type="GO" id="GO:0006357">
    <property type="term" value="P:regulation of transcription by RNA polymerase II"/>
    <property type="evidence" value="ECO:0007669"/>
    <property type="project" value="InterPro"/>
</dbReference>
<dbReference type="SUPFAM" id="SSF47954">
    <property type="entry name" value="Cyclin-like"/>
    <property type="match status" value="2"/>
</dbReference>